<dbReference type="OrthoDB" id="10039147at2759"/>
<evidence type="ECO:0000313" key="7">
    <source>
        <dbReference type="Proteomes" id="UP000245884"/>
    </source>
</evidence>
<dbReference type="RefSeq" id="XP_025363845.1">
    <property type="nucleotide sequence ID" value="XM_025505765.1"/>
</dbReference>
<reference evidence="6 7" key="1">
    <citation type="journal article" date="2018" name="Mol. Biol. Evol.">
        <title>Broad Genomic Sampling Reveals a Smut Pathogenic Ancestry of the Fungal Clade Ustilaginomycotina.</title>
        <authorList>
            <person name="Kijpornyongpan T."/>
            <person name="Mondo S.J."/>
            <person name="Barry K."/>
            <person name="Sandor L."/>
            <person name="Lee J."/>
            <person name="Lipzen A."/>
            <person name="Pangilinan J."/>
            <person name="LaButti K."/>
            <person name="Hainaut M."/>
            <person name="Henrissat B."/>
            <person name="Grigoriev I.V."/>
            <person name="Spatafora J.W."/>
            <person name="Aime M.C."/>
        </authorList>
    </citation>
    <scope>NUCLEOTIDE SEQUENCE [LARGE SCALE GENOMIC DNA]</scope>
    <source>
        <strain evidence="6 7">MCA 5214</strain>
    </source>
</reference>
<accession>A0A316UZ91</accession>
<dbReference type="Proteomes" id="UP000245884">
    <property type="component" value="Unassembled WGS sequence"/>
</dbReference>
<dbReference type="GO" id="GO:0032469">
    <property type="term" value="P:endoplasmic reticulum calcium ion homeostasis"/>
    <property type="evidence" value="ECO:0007669"/>
    <property type="project" value="InterPro"/>
</dbReference>
<evidence type="ECO:0008006" key="8">
    <source>
        <dbReference type="Google" id="ProtNLM"/>
    </source>
</evidence>
<evidence type="ECO:0000256" key="4">
    <source>
        <dbReference type="ARBA" id="ARBA00023136"/>
    </source>
</evidence>
<dbReference type="PANTHER" id="PTHR12883">
    <property type="entry name" value="ADIPOCYTE-SPECIFIC PROTEIN 4-RELATED"/>
    <property type="match status" value="1"/>
</dbReference>
<dbReference type="InterPro" id="IPR012879">
    <property type="entry name" value="CCDC47"/>
</dbReference>
<sequence length="401" mass="44288">MAPAPLPIHESLYASLLAWANEPIAITSKVSIKPYELRTELFVFVGAIAFWIIHLVGKSTNRRLAHNWVREALPMIEKEFATTANDGQGKGELLLWNGGDEAVLYASGRRSVESMHAHFSLTPRQDPLLYLYHFISDIALATPLSSARDTLTLTFQLPTPPAAATSDVFGVFSIVDKRCLQSLRQARPFDLSFARLLESNDERERRSLSQQWAVMSENAELTDSYLGEVGQKGDARRAKVGIQTVLNSAAGEWLESLILTDVPQHRPESVAAATAAATAQHPRLLIVNLRVPRGAASIRNSLPLLLCACNILDAIDLNVIPPLTDRARTKMRSARQAVDAAVLKELQEEEGGGEDEKAKGKQSKAKNRGEMSEKEQQKRKELEEKRARRKAQGKMKVGGRA</sequence>
<dbReference type="GO" id="GO:0016020">
    <property type="term" value="C:membrane"/>
    <property type="evidence" value="ECO:0007669"/>
    <property type="project" value="UniProtKB-SubCell"/>
</dbReference>
<dbReference type="Pfam" id="PF07946">
    <property type="entry name" value="CCDC47"/>
    <property type="match status" value="1"/>
</dbReference>
<feature type="compositionally biased region" description="Basic residues" evidence="5">
    <location>
        <begin position="387"/>
        <end position="401"/>
    </location>
</feature>
<evidence type="ECO:0000256" key="5">
    <source>
        <dbReference type="SAM" id="MobiDB-lite"/>
    </source>
</evidence>
<evidence type="ECO:0000256" key="2">
    <source>
        <dbReference type="ARBA" id="ARBA00022692"/>
    </source>
</evidence>
<evidence type="ECO:0000313" key="6">
    <source>
        <dbReference type="EMBL" id="PWN29233.1"/>
    </source>
</evidence>
<keyword evidence="4" id="KW-0472">Membrane</keyword>
<dbReference type="STRING" id="1569628.A0A316UZ91"/>
<keyword evidence="2" id="KW-0812">Transmembrane</keyword>
<name>A0A316UZ91_9BASI</name>
<dbReference type="GO" id="GO:0005783">
    <property type="term" value="C:endoplasmic reticulum"/>
    <property type="evidence" value="ECO:0007669"/>
    <property type="project" value="InterPro"/>
</dbReference>
<dbReference type="EMBL" id="KZ819664">
    <property type="protein sequence ID" value="PWN29233.1"/>
    <property type="molecule type" value="Genomic_DNA"/>
</dbReference>
<comment type="subcellular location">
    <subcellularLocation>
        <location evidence="1">Membrane</location>
        <topology evidence="1">Single-pass membrane protein</topology>
    </subcellularLocation>
</comment>
<keyword evidence="3" id="KW-1133">Transmembrane helix</keyword>
<gene>
    <name evidence="6" type="ORF">BDZ90DRAFT_231212</name>
</gene>
<dbReference type="AlphaFoldDB" id="A0A316UZ91"/>
<feature type="region of interest" description="Disordered" evidence="5">
    <location>
        <begin position="345"/>
        <end position="401"/>
    </location>
</feature>
<proteinExistence type="predicted"/>
<dbReference type="GO" id="GO:0005509">
    <property type="term" value="F:calcium ion binding"/>
    <property type="evidence" value="ECO:0007669"/>
    <property type="project" value="InterPro"/>
</dbReference>
<evidence type="ECO:0000256" key="3">
    <source>
        <dbReference type="ARBA" id="ARBA00022989"/>
    </source>
</evidence>
<protein>
    <recommendedName>
        <fullName evidence="8">DUF1682-domain-containing protein</fullName>
    </recommendedName>
</protein>
<keyword evidence="7" id="KW-1185">Reference proteome</keyword>
<dbReference type="PANTHER" id="PTHR12883:SF0">
    <property type="entry name" value="PAT COMPLEX SUBUNIT CCDC47"/>
    <property type="match status" value="1"/>
</dbReference>
<organism evidence="6 7">
    <name type="scientific">Jaminaea rosea</name>
    <dbReference type="NCBI Taxonomy" id="1569628"/>
    <lineage>
        <taxon>Eukaryota</taxon>
        <taxon>Fungi</taxon>
        <taxon>Dikarya</taxon>
        <taxon>Basidiomycota</taxon>
        <taxon>Ustilaginomycotina</taxon>
        <taxon>Exobasidiomycetes</taxon>
        <taxon>Microstromatales</taxon>
        <taxon>Microstromatales incertae sedis</taxon>
        <taxon>Jaminaea</taxon>
    </lineage>
</organism>
<dbReference type="GeneID" id="37027588"/>
<feature type="compositionally biased region" description="Basic and acidic residues" evidence="5">
    <location>
        <begin position="367"/>
        <end position="386"/>
    </location>
</feature>
<evidence type="ECO:0000256" key="1">
    <source>
        <dbReference type="ARBA" id="ARBA00004167"/>
    </source>
</evidence>